<evidence type="ECO:0000313" key="2">
    <source>
        <dbReference type="Proteomes" id="UP000076552"/>
    </source>
</evidence>
<reference evidence="1 2" key="1">
    <citation type="submission" date="2015-06" db="EMBL/GenBank/DDBJ databases">
        <title>Survival trade-offs in plant roots during colonization by closely related pathogenic and mutualistic fungi.</title>
        <authorList>
            <person name="Hacquard S."/>
            <person name="Kracher B."/>
            <person name="Hiruma K."/>
            <person name="Weinman A."/>
            <person name="Muench P."/>
            <person name="Garrido Oter R."/>
            <person name="Ver Loren van Themaat E."/>
            <person name="Dallerey J.-F."/>
            <person name="Damm U."/>
            <person name="Henrissat B."/>
            <person name="Lespinet O."/>
            <person name="Thon M."/>
            <person name="Kemen E."/>
            <person name="McHardy A.C."/>
            <person name="Schulze-Lefert P."/>
            <person name="O'Connell R.J."/>
        </authorList>
    </citation>
    <scope>NUCLEOTIDE SEQUENCE [LARGE SCALE GENOMIC DNA]</scope>
    <source>
        <strain evidence="1 2">0861</strain>
    </source>
</reference>
<sequence>MSHVDARNKADYIKDGYEFIEYRTYEEGDFTLHWKGSNEGSIRKGKGLHKLDTTAKDGELVHLGKEPVVVTKMWCKEVPLKVDQKESPTGGNI</sequence>
<gene>
    <name evidence="1" type="ORF">CT0861_10423</name>
</gene>
<dbReference type="Proteomes" id="UP000076552">
    <property type="component" value="Unassembled WGS sequence"/>
</dbReference>
<evidence type="ECO:0000313" key="1">
    <source>
        <dbReference type="EMBL" id="KZL70498.1"/>
    </source>
</evidence>
<protein>
    <submittedName>
        <fullName evidence="1">Uncharacterized protein</fullName>
    </submittedName>
</protein>
<proteinExistence type="predicted"/>
<organism evidence="1 2">
    <name type="scientific">Colletotrichum tofieldiae</name>
    <dbReference type="NCBI Taxonomy" id="708197"/>
    <lineage>
        <taxon>Eukaryota</taxon>
        <taxon>Fungi</taxon>
        <taxon>Dikarya</taxon>
        <taxon>Ascomycota</taxon>
        <taxon>Pezizomycotina</taxon>
        <taxon>Sordariomycetes</taxon>
        <taxon>Hypocreomycetidae</taxon>
        <taxon>Glomerellales</taxon>
        <taxon>Glomerellaceae</taxon>
        <taxon>Colletotrichum</taxon>
        <taxon>Colletotrichum spaethianum species complex</taxon>
    </lineage>
</organism>
<comment type="caution">
    <text evidence="1">The sequence shown here is derived from an EMBL/GenBank/DDBJ whole genome shotgun (WGS) entry which is preliminary data.</text>
</comment>
<dbReference type="EMBL" id="LFIV01000088">
    <property type="protein sequence ID" value="KZL70498.1"/>
    <property type="molecule type" value="Genomic_DNA"/>
</dbReference>
<name>A0A166SB81_9PEZI</name>
<dbReference type="AlphaFoldDB" id="A0A166SB81"/>
<accession>A0A166SB81</accession>
<keyword evidence="2" id="KW-1185">Reference proteome</keyword>